<dbReference type="Pfam" id="PF11154">
    <property type="entry name" value="DUF2934"/>
    <property type="match status" value="1"/>
</dbReference>
<gene>
    <name evidence="2" type="ORF">GR316_13110</name>
</gene>
<accession>A0A8J8SMC6</accession>
<keyword evidence="2" id="KW-0614">Plasmid</keyword>
<name>A0A8J8SMC6_9RHOB</name>
<evidence type="ECO:0000313" key="3">
    <source>
        <dbReference type="Proteomes" id="UP000679284"/>
    </source>
</evidence>
<protein>
    <submittedName>
        <fullName evidence="2">DUF2934 domain-containing protein</fullName>
    </submittedName>
</protein>
<dbReference type="InterPro" id="IPR021327">
    <property type="entry name" value="DUF2934"/>
</dbReference>
<dbReference type="EMBL" id="CP047292">
    <property type="protein sequence ID" value="QUS37347.1"/>
    <property type="molecule type" value="Genomic_DNA"/>
</dbReference>
<reference evidence="2" key="1">
    <citation type="submission" date="2020-01" db="EMBL/GenBank/DDBJ databases">
        <authorList>
            <person name="Yang Y."/>
            <person name="Kwon Y.M."/>
        </authorList>
    </citation>
    <scope>NUCLEOTIDE SEQUENCE</scope>
    <source>
        <strain evidence="2">PG104</strain>
        <plasmid evidence="2">unnamed3</plasmid>
    </source>
</reference>
<geneLocation type="plasmid" evidence="2 3">
    <name>unnamed3</name>
</geneLocation>
<dbReference type="Proteomes" id="UP000679284">
    <property type="component" value="Plasmid unnamed3"/>
</dbReference>
<organism evidence="2 3">
    <name type="scientific">Falsirhodobacter algicola</name>
    <dbReference type="NCBI Taxonomy" id="2692330"/>
    <lineage>
        <taxon>Bacteria</taxon>
        <taxon>Pseudomonadati</taxon>
        <taxon>Pseudomonadota</taxon>
        <taxon>Alphaproteobacteria</taxon>
        <taxon>Rhodobacterales</taxon>
        <taxon>Paracoccaceae</taxon>
        <taxon>Falsirhodobacter</taxon>
    </lineage>
</organism>
<proteinExistence type="predicted"/>
<dbReference type="AlphaFoldDB" id="A0A8J8SMC6"/>
<feature type="region of interest" description="Disordered" evidence="1">
    <location>
        <begin position="1"/>
        <end position="62"/>
    </location>
</feature>
<feature type="compositionally biased region" description="Basic and acidic residues" evidence="1">
    <location>
        <begin position="1"/>
        <end position="36"/>
    </location>
</feature>
<dbReference type="KEGG" id="fap:GR316_13110"/>
<keyword evidence="3" id="KW-1185">Reference proteome</keyword>
<sequence>MTMDREQDIRDRAHAIWESEGRPEGQHEAHWRRASAEIDEGAPEPGQTETMDESGAPVGIKG</sequence>
<evidence type="ECO:0000313" key="2">
    <source>
        <dbReference type="EMBL" id="QUS37347.1"/>
    </source>
</evidence>
<evidence type="ECO:0000256" key="1">
    <source>
        <dbReference type="SAM" id="MobiDB-lite"/>
    </source>
</evidence>